<proteinExistence type="predicted"/>
<dbReference type="AlphaFoldDB" id="A0AAV2Z7J5"/>
<keyword evidence="2" id="KW-1185">Reference proteome</keyword>
<dbReference type="Proteomes" id="UP001146120">
    <property type="component" value="Unassembled WGS sequence"/>
</dbReference>
<accession>A0AAV2Z7J5</accession>
<organism evidence="1 2">
    <name type="scientific">Lagenidium giganteum</name>
    <dbReference type="NCBI Taxonomy" id="4803"/>
    <lineage>
        <taxon>Eukaryota</taxon>
        <taxon>Sar</taxon>
        <taxon>Stramenopiles</taxon>
        <taxon>Oomycota</taxon>
        <taxon>Peronosporomycetes</taxon>
        <taxon>Pythiales</taxon>
        <taxon>Pythiaceae</taxon>
    </lineage>
</organism>
<sequence length="316" mass="36049">MTGVRAEEQCETPLVQKDDMKAEVAAALSSNQEVNDNDDVDQDPEDAAELADQVSELKHKQPKQSKSVHFEDAEIIEFEPTVYTATVSSDGVPLGMSVNVRRRTRRRLDSYEVERKAKRVTREQYMDHGYLEPEERLDILESAGLSLSAITSAEKEVVRINRERWESNEYDLMYQYGLGEIPIMGLDDVECMQDQDDAVMQAEEDEEMYNARNGYVDAEVRYAMEMDCYDNHKYEEIRVDYDNDDCIMDTSQGDDDDQLYDNDAFEDEYKFDLADMSSSPSDVSGSSDCMIVSCSSRFERGVKTNTSSDKKSVLVV</sequence>
<evidence type="ECO:0008006" key="3">
    <source>
        <dbReference type="Google" id="ProtNLM"/>
    </source>
</evidence>
<reference evidence="1" key="2">
    <citation type="journal article" date="2023" name="Microbiol Resour">
        <title>Decontamination and Annotation of the Draft Genome Sequence of the Oomycete Lagenidium giganteum ARSEF 373.</title>
        <authorList>
            <person name="Morgan W.R."/>
            <person name="Tartar A."/>
        </authorList>
    </citation>
    <scope>NUCLEOTIDE SEQUENCE</scope>
    <source>
        <strain evidence="1">ARSEF 373</strain>
    </source>
</reference>
<reference evidence="1" key="1">
    <citation type="submission" date="2022-11" db="EMBL/GenBank/DDBJ databases">
        <authorList>
            <person name="Morgan W.R."/>
            <person name="Tartar A."/>
        </authorList>
    </citation>
    <scope>NUCLEOTIDE SEQUENCE</scope>
    <source>
        <strain evidence="1">ARSEF 373</strain>
    </source>
</reference>
<name>A0AAV2Z7J5_9STRA</name>
<dbReference type="EMBL" id="DAKRPA010000042">
    <property type="protein sequence ID" value="DBA01735.1"/>
    <property type="molecule type" value="Genomic_DNA"/>
</dbReference>
<evidence type="ECO:0000313" key="1">
    <source>
        <dbReference type="EMBL" id="DBA01735.1"/>
    </source>
</evidence>
<gene>
    <name evidence="1" type="ORF">N0F65_010145</name>
</gene>
<comment type="caution">
    <text evidence="1">The sequence shown here is derived from an EMBL/GenBank/DDBJ whole genome shotgun (WGS) entry which is preliminary data.</text>
</comment>
<evidence type="ECO:0000313" key="2">
    <source>
        <dbReference type="Proteomes" id="UP001146120"/>
    </source>
</evidence>
<protein>
    <recommendedName>
        <fullName evidence="3">RNA polymerase II nuclear localization protein SLC7A6OS</fullName>
    </recommendedName>
</protein>